<evidence type="ECO:0000259" key="5">
    <source>
        <dbReference type="PROSITE" id="PS51464"/>
    </source>
</evidence>
<dbReference type="Pfam" id="PF01418">
    <property type="entry name" value="HTH_6"/>
    <property type="match status" value="1"/>
</dbReference>
<keyword evidence="7" id="KW-1185">Reference proteome</keyword>
<dbReference type="InterPro" id="IPR000281">
    <property type="entry name" value="HTH_RpiR"/>
</dbReference>
<dbReference type="GeneID" id="303172195"/>
<evidence type="ECO:0000259" key="4">
    <source>
        <dbReference type="PROSITE" id="PS51071"/>
    </source>
</evidence>
<dbReference type="EMBL" id="FUHU01000020">
    <property type="protein sequence ID" value="SJM52298.1"/>
    <property type="molecule type" value="Genomic_DNA"/>
</dbReference>
<dbReference type="InterPro" id="IPR036388">
    <property type="entry name" value="WH-like_DNA-bd_sf"/>
</dbReference>
<feature type="domain" description="HTH rpiR-type" evidence="4">
    <location>
        <begin position="9"/>
        <end position="85"/>
    </location>
</feature>
<dbReference type="AlphaFoldDB" id="A0A1R4F8Q5"/>
<reference evidence="6 7" key="1">
    <citation type="submission" date="2017-02" db="EMBL/GenBank/DDBJ databases">
        <authorList>
            <person name="Peterson S.W."/>
        </authorList>
    </citation>
    <scope>NUCLEOTIDE SEQUENCE [LARGE SCALE GENOMIC DNA]</scope>
    <source>
        <strain evidence="6 7">LMG 22410</strain>
    </source>
</reference>
<gene>
    <name evidence="6" type="ORF">CZ674_03115</name>
</gene>
<dbReference type="PROSITE" id="PS51071">
    <property type="entry name" value="HTH_RPIR"/>
    <property type="match status" value="1"/>
</dbReference>
<dbReference type="Pfam" id="PF01380">
    <property type="entry name" value="SIS"/>
    <property type="match status" value="1"/>
</dbReference>
<dbReference type="Proteomes" id="UP000195787">
    <property type="component" value="Unassembled WGS sequence"/>
</dbReference>
<dbReference type="RefSeq" id="WP_234988402.1">
    <property type="nucleotide sequence ID" value="NZ_FUHU01000020.1"/>
</dbReference>
<dbReference type="SUPFAM" id="SSF46689">
    <property type="entry name" value="Homeodomain-like"/>
    <property type="match status" value="1"/>
</dbReference>
<keyword evidence="2" id="KW-0238">DNA-binding</keyword>
<dbReference type="InterPro" id="IPR046348">
    <property type="entry name" value="SIS_dom_sf"/>
</dbReference>
<dbReference type="Gene3D" id="1.10.10.10">
    <property type="entry name" value="Winged helix-like DNA-binding domain superfamily/Winged helix DNA-binding domain"/>
    <property type="match status" value="1"/>
</dbReference>
<evidence type="ECO:0000256" key="3">
    <source>
        <dbReference type="ARBA" id="ARBA00023163"/>
    </source>
</evidence>
<name>A0A1R4F8Q5_9MICO</name>
<accession>A0A1R4F8Q5</accession>
<dbReference type="InterPro" id="IPR035472">
    <property type="entry name" value="RpiR-like_SIS"/>
</dbReference>
<dbReference type="GO" id="GO:0003677">
    <property type="term" value="F:DNA binding"/>
    <property type="evidence" value="ECO:0007669"/>
    <property type="project" value="UniProtKB-KW"/>
</dbReference>
<protein>
    <submittedName>
        <fullName evidence="6">Transcriptional regulator</fullName>
    </submittedName>
</protein>
<dbReference type="InterPro" id="IPR047640">
    <property type="entry name" value="RpiR-like"/>
</dbReference>
<sequence length="286" mass="30013">MTWQGAADAPPSARIVSLAPSLQPTERRVVEWILADRSTTVESTAQELADAVGVGRTTVIRAAQSLGYGGYPQLRVALAQELAMQQPTDDAGDGSMLGGLRARVGRFGGELSHAMSAMTEESLVAFITALDDADRVLVLANGLSIPLGLDMMLRLNSAGRPAEQLMDAMAQQISARQLGAGSACVAFSGSGANRATLDAMRAAKASGAKVLAITSFARSAAAELADVTLVVPPVNESFRDELIHASRAAHMLLTEQLVDLFVEHRGDRARDARAVSMSMLGSALQE</sequence>
<evidence type="ECO:0000313" key="6">
    <source>
        <dbReference type="EMBL" id="SJM52298.1"/>
    </source>
</evidence>
<keyword evidence="1" id="KW-0805">Transcription regulation</keyword>
<keyword evidence="3" id="KW-0804">Transcription</keyword>
<evidence type="ECO:0000256" key="2">
    <source>
        <dbReference type="ARBA" id="ARBA00023125"/>
    </source>
</evidence>
<feature type="domain" description="SIS" evidence="5">
    <location>
        <begin position="126"/>
        <end position="267"/>
    </location>
</feature>
<evidence type="ECO:0000256" key="1">
    <source>
        <dbReference type="ARBA" id="ARBA00023015"/>
    </source>
</evidence>
<dbReference type="CDD" id="cd05013">
    <property type="entry name" value="SIS_RpiR"/>
    <property type="match status" value="1"/>
</dbReference>
<dbReference type="PANTHER" id="PTHR30514">
    <property type="entry name" value="GLUCOKINASE"/>
    <property type="match status" value="1"/>
</dbReference>
<dbReference type="PANTHER" id="PTHR30514:SF17">
    <property type="entry name" value="HTH-TYPE TRANSCRIPTIONAL REGULATOR MURR"/>
    <property type="match status" value="1"/>
</dbReference>
<dbReference type="GO" id="GO:0097367">
    <property type="term" value="F:carbohydrate derivative binding"/>
    <property type="evidence" value="ECO:0007669"/>
    <property type="project" value="InterPro"/>
</dbReference>
<dbReference type="InterPro" id="IPR009057">
    <property type="entry name" value="Homeodomain-like_sf"/>
</dbReference>
<dbReference type="Gene3D" id="3.40.50.10490">
    <property type="entry name" value="Glucose-6-phosphate isomerase like protein, domain 1"/>
    <property type="match status" value="1"/>
</dbReference>
<proteinExistence type="predicted"/>
<dbReference type="SUPFAM" id="SSF53697">
    <property type="entry name" value="SIS domain"/>
    <property type="match status" value="1"/>
</dbReference>
<dbReference type="PROSITE" id="PS51464">
    <property type="entry name" value="SIS"/>
    <property type="match status" value="1"/>
</dbReference>
<dbReference type="InterPro" id="IPR001347">
    <property type="entry name" value="SIS_dom"/>
</dbReference>
<organism evidence="6 7">
    <name type="scientific">Agrococcus casei LMG 22410</name>
    <dbReference type="NCBI Taxonomy" id="1255656"/>
    <lineage>
        <taxon>Bacteria</taxon>
        <taxon>Bacillati</taxon>
        <taxon>Actinomycetota</taxon>
        <taxon>Actinomycetes</taxon>
        <taxon>Micrococcales</taxon>
        <taxon>Microbacteriaceae</taxon>
        <taxon>Agrococcus</taxon>
    </lineage>
</organism>
<evidence type="ECO:0000313" key="7">
    <source>
        <dbReference type="Proteomes" id="UP000195787"/>
    </source>
</evidence>
<dbReference type="GO" id="GO:0003700">
    <property type="term" value="F:DNA-binding transcription factor activity"/>
    <property type="evidence" value="ECO:0007669"/>
    <property type="project" value="InterPro"/>
</dbReference>
<dbReference type="GO" id="GO:1901135">
    <property type="term" value="P:carbohydrate derivative metabolic process"/>
    <property type="evidence" value="ECO:0007669"/>
    <property type="project" value="InterPro"/>
</dbReference>